<dbReference type="PANTHER" id="PTHR21340:SF7">
    <property type="entry name" value="NUDIX HYDROLASE DOMAIN-CONTAINING PROTEIN"/>
    <property type="match status" value="1"/>
</dbReference>
<dbReference type="Proteomes" id="UP000295063">
    <property type="component" value="Unassembled WGS sequence"/>
</dbReference>
<dbReference type="SUPFAM" id="SSF55811">
    <property type="entry name" value="Nudix"/>
    <property type="match status" value="1"/>
</dbReference>
<dbReference type="InterPro" id="IPR015797">
    <property type="entry name" value="NUDIX_hydrolase-like_dom_sf"/>
</dbReference>
<dbReference type="GO" id="GO:0006754">
    <property type="term" value="P:ATP biosynthetic process"/>
    <property type="evidence" value="ECO:0007669"/>
    <property type="project" value="TreeGrafter"/>
</dbReference>
<sequence>MLTKVSAGLMMYRWHKGNLEVLLAHPGGPLYTNKDNGYWSIPKGHVEPHETIPAAALREFTEETGRTYTGEKLFSLGKVTERDGKRIYIWAFYGNCNPALPVNSNLFEMEWPPASGQRCFFPEVDRLGFFTASAARNKIELSQRAFIDRLEQLLGLETRYSKATNS</sequence>
<dbReference type="Gene3D" id="3.90.79.10">
    <property type="entry name" value="Nucleoside Triphosphate Pyrophosphohydrolase"/>
    <property type="match status" value="1"/>
</dbReference>
<dbReference type="EMBL" id="SLUI01000007">
    <property type="protein sequence ID" value="TCL36882.1"/>
    <property type="molecule type" value="Genomic_DNA"/>
</dbReference>
<keyword evidence="4" id="KW-1185">Reference proteome</keyword>
<dbReference type="PROSITE" id="PS51462">
    <property type="entry name" value="NUDIX"/>
    <property type="match status" value="1"/>
</dbReference>
<gene>
    <name evidence="3" type="ORF">EV210_107146</name>
</gene>
<accession>A0A4R1Q5F2</accession>
<dbReference type="PANTHER" id="PTHR21340">
    <property type="entry name" value="DIADENOSINE 5,5-P1,P4-TETRAPHOSPHATE PYROPHOSPHOHYDROLASE MUTT"/>
    <property type="match status" value="1"/>
</dbReference>
<evidence type="ECO:0000313" key="4">
    <source>
        <dbReference type="Proteomes" id="UP000295063"/>
    </source>
</evidence>
<dbReference type="InterPro" id="IPR000086">
    <property type="entry name" value="NUDIX_hydrolase_dom"/>
</dbReference>
<evidence type="ECO:0000259" key="2">
    <source>
        <dbReference type="PROSITE" id="PS51462"/>
    </source>
</evidence>
<evidence type="ECO:0000256" key="1">
    <source>
        <dbReference type="ARBA" id="ARBA00022801"/>
    </source>
</evidence>
<feature type="domain" description="Nudix hydrolase" evidence="2">
    <location>
        <begin position="2"/>
        <end position="154"/>
    </location>
</feature>
<organism evidence="3 4">
    <name type="scientific">Anaerospora hongkongensis</name>
    <dbReference type="NCBI Taxonomy" id="244830"/>
    <lineage>
        <taxon>Bacteria</taxon>
        <taxon>Bacillati</taxon>
        <taxon>Bacillota</taxon>
        <taxon>Negativicutes</taxon>
        <taxon>Selenomonadales</taxon>
        <taxon>Sporomusaceae</taxon>
        <taxon>Anaerospora</taxon>
    </lineage>
</organism>
<dbReference type="RefSeq" id="WP_132080486.1">
    <property type="nucleotide sequence ID" value="NZ_SLUI01000007.1"/>
</dbReference>
<name>A0A4R1Q5F2_9FIRM</name>
<keyword evidence="1 3" id="KW-0378">Hydrolase</keyword>
<dbReference type="Pfam" id="PF00293">
    <property type="entry name" value="NUDIX"/>
    <property type="match status" value="1"/>
</dbReference>
<dbReference type="GO" id="GO:0004081">
    <property type="term" value="F:bis(5'-nucleosyl)-tetraphosphatase (asymmetrical) activity"/>
    <property type="evidence" value="ECO:0007669"/>
    <property type="project" value="TreeGrafter"/>
</dbReference>
<dbReference type="GO" id="GO:0006167">
    <property type="term" value="P:AMP biosynthetic process"/>
    <property type="evidence" value="ECO:0007669"/>
    <property type="project" value="TreeGrafter"/>
</dbReference>
<dbReference type="AlphaFoldDB" id="A0A4R1Q5F2"/>
<dbReference type="PROSITE" id="PS00893">
    <property type="entry name" value="NUDIX_BOX"/>
    <property type="match status" value="1"/>
</dbReference>
<evidence type="ECO:0000313" key="3">
    <source>
        <dbReference type="EMBL" id="TCL36882.1"/>
    </source>
</evidence>
<proteinExistence type="predicted"/>
<comment type="caution">
    <text evidence="3">The sequence shown here is derived from an EMBL/GenBank/DDBJ whole genome shotgun (WGS) entry which is preliminary data.</text>
</comment>
<dbReference type="InterPro" id="IPR020084">
    <property type="entry name" value="NUDIX_hydrolase_CS"/>
</dbReference>
<dbReference type="OrthoDB" id="9816289at2"/>
<protein>
    <submittedName>
        <fullName evidence="3">Putative NUDIX family NTP pyrophosphohydrolase</fullName>
    </submittedName>
</protein>
<reference evidence="3 4" key="1">
    <citation type="submission" date="2019-03" db="EMBL/GenBank/DDBJ databases">
        <title>Genomic Encyclopedia of Type Strains, Phase IV (KMG-IV): sequencing the most valuable type-strain genomes for metagenomic binning, comparative biology and taxonomic classification.</title>
        <authorList>
            <person name="Goeker M."/>
        </authorList>
    </citation>
    <scope>NUCLEOTIDE SEQUENCE [LARGE SCALE GENOMIC DNA]</scope>
    <source>
        <strain evidence="3 4">DSM 15969</strain>
    </source>
</reference>
<dbReference type="InterPro" id="IPR051325">
    <property type="entry name" value="Nudix_hydrolase_domain"/>
</dbReference>